<name>A0A8R1DIX5_CAEJA</name>
<dbReference type="EnsemblMetazoa" id="CJA04063.1">
    <property type="protein sequence ID" value="CJA04063.1"/>
    <property type="gene ID" value="WBGene00123267"/>
</dbReference>
<dbReference type="AlphaFoldDB" id="A0A8R1DIX5"/>
<dbReference type="SUPFAM" id="SSF49354">
    <property type="entry name" value="PapD-like"/>
    <property type="match status" value="1"/>
</dbReference>
<evidence type="ECO:0000259" key="1">
    <source>
        <dbReference type="PROSITE" id="PS50202"/>
    </source>
</evidence>
<dbReference type="Gene3D" id="2.60.40.10">
    <property type="entry name" value="Immunoglobulins"/>
    <property type="match status" value="1"/>
</dbReference>
<accession>A0A8R1DIX5</accession>
<dbReference type="Proteomes" id="UP000005237">
    <property type="component" value="Unassembled WGS sequence"/>
</dbReference>
<protein>
    <submittedName>
        <fullName evidence="2">MSP domain-containing protein</fullName>
    </submittedName>
</protein>
<sequence>MATLAQGDQQVIIFEDDTRDQTMWLEVANRFDKKMKFGWETTFGAMLKVHPATGVMESGETKTFEIQFHGGQLANTDIMDSDHSVKVWMSPAETRKRGLENTQFSVPIIFAVHVQPKRVMEFM</sequence>
<organism evidence="2 3">
    <name type="scientific">Caenorhabditis japonica</name>
    <dbReference type="NCBI Taxonomy" id="281687"/>
    <lineage>
        <taxon>Eukaryota</taxon>
        <taxon>Metazoa</taxon>
        <taxon>Ecdysozoa</taxon>
        <taxon>Nematoda</taxon>
        <taxon>Chromadorea</taxon>
        <taxon>Rhabditida</taxon>
        <taxon>Rhabditina</taxon>
        <taxon>Rhabditomorpha</taxon>
        <taxon>Rhabditoidea</taxon>
        <taxon>Rhabditidae</taxon>
        <taxon>Peloderinae</taxon>
        <taxon>Caenorhabditis</taxon>
    </lineage>
</organism>
<dbReference type="PROSITE" id="PS50202">
    <property type="entry name" value="MSP"/>
    <property type="match status" value="1"/>
</dbReference>
<feature type="domain" description="MSP" evidence="1">
    <location>
        <begin position="1"/>
        <end position="123"/>
    </location>
</feature>
<keyword evidence="3" id="KW-1185">Reference proteome</keyword>
<evidence type="ECO:0000313" key="2">
    <source>
        <dbReference type="EnsemblMetazoa" id="CJA04063.1"/>
    </source>
</evidence>
<reference evidence="2" key="2">
    <citation type="submission" date="2022-06" db="UniProtKB">
        <authorList>
            <consortium name="EnsemblMetazoa"/>
        </authorList>
    </citation>
    <scope>IDENTIFICATION</scope>
    <source>
        <strain evidence="2">DF5081</strain>
    </source>
</reference>
<dbReference type="InterPro" id="IPR008962">
    <property type="entry name" value="PapD-like_sf"/>
</dbReference>
<dbReference type="InterPro" id="IPR013783">
    <property type="entry name" value="Ig-like_fold"/>
</dbReference>
<proteinExistence type="predicted"/>
<evidence type="ECO:0000313" key="3">
    <source>
        <dbReference type="Proteomes" id="UP000005237"/>
    </source>
</evidence>
<dbReference type="InterPro" id="IPR000535">
    <property type="entry name" value="MSP_dom"/>
</dbReference>
<reference evidence="3" key="1">
    <citation type="submission" date="2010-08" db="EMBL/GenBank/DDBJ databases">
        <authorList>
            <consortium name="Caenorhabditis japonica Sequencing Consortium"/>
            <person name="Wilson R.K."/>
        </authorList>
    </citation>
    <scope>NUCLEOTIDE SEQUENCE [LARGE SCALE GENOMIC DNA]</scope>
    <source>
        <strain evidence="3">DF5081</strain>
    </source>
</reference>